<protein>
    <submittedName>
        <fullName evidence="2">Uncharacterized protein</fullName>
    </submittedName>
</protein>
<feature type="transmembrane region" description="Helical" evidence="1">
    <location>
        <begin position="21"/>
        <end position="37"/>
    </location>
</feature>
<evidence type="ECO:0000256" key="1">
    <source>
        <dbReference type="SAM" id="Phobius"/>
    </source>
</evidence>
<dbReference type="AlphaFoldDB" id="A0A365GXQ4"/>
<keyword evidence="3" id="KW-1185">Reference proteome</keyword>
<gene>
    <name evidence="2" type="ORF">DPM19_28680</name>
</gene>
<dbReference type="Proteomes" id="UP000251891">
    <property type="component" value="Unassembled WGS sequence"/>
</dbReference>
<evidence type="ECO:0000313" key="2">
    <source>
        <dbReference type="EMBL" id="RAY11611.1"/>
    </source>
</evidence>
<keyword evidence="1" id="KW-0472">Membrane</keyword>
<evidence type="ECO:0000313" key="3">
    <source>
        <dbReference type="Proteomes" id="UP000251891"/>
    </source>
</evidence>
<organism evidence="2 3">
    <name type="scientific">Actinomadura craniellae</name>
    <dbReference type="NCBI Taxonomy" id="2231787"/>
    <lineage>
        <taxon>Bacteria</taxon>
        <taxon>Bacillati</taxon>
        <taxon>Actinomycetota</taxon>
        <taxon>Actinomycetes</taxon>
        <taxon>Streptosporangiales</taxon>
        <taxon>Thermomonosporaceae</taxon>
        <taxon>Actinomadura</taxon>
    </lineage>
</organism>
<reference evidence="2 3" key="1">
    <citation type="submission" date="2018-06" db="EMBL/GenBank/DDBJ databases">
        <title>Actinomadura craniellae sp. nov. isolated from marine sponge Craniella sp.</title>
        <authorList>
            <person name="Li L."/>
            <person name="Xu Q.H."/>
            <person name="Lin H.W."/>
            <person name="Lu Y.H."/>
        </authorList>
    </citation>
    <scope>NUCLEOTIDE SEQUENCE [LARGE SCALE GENOMIC DNA]</scope>
    <source>
        <strain evidence="2 3">LHW63021</strain>
    </source>
</reference>
<dbReference type="EMBL" id="QLYX01000017">
    <property type="protein sequence ID" value="RAY11611.1"/>
    <property type="molecule type" value="Genomic_DNA"/>
</dbReference>
<accession>A0A365GXQ4</accession>
<name>A0A365GXQ4_9ACTN</name>
<comment type="caution">
    <text evidence="2">The sequence shown here is derived from an EMBL/GenBank/DDBJ whole genome shotgun (WGS) entry which is preliminary data.</text>
</comment>
<keyword evidence="1" id="KW-0812">Transmembrane</keyword>
<proteinExistence type="predicted"/>
<sequence>MAGGMPELTAGRARRRLSEPLLPVPVLALLAVAAVALEHRVLGWAAVGALAGYALSGSV</sequence>
<keyword evidence="1" id="KW-1133">Transmembrane helix</keyword>